<dbReference type="GO" id="GO:0005525">
    <property type="term" value="F:GTP binding"/>
    <property type="evidence" value="ECO:0007669"/>
    <property type="project" value="InterPro"/>
</dbReference>
<evidence type="ECO:0000313" key="2">
    <source>
        <dbReference type="EMBL" id="KAE9386445.1"/>
    </source>
</evidence>
<dbReference type="CDD" id="cd00882">
    <property type="entry name" value="Ras_like_GTPase"/>
    <property type="match status" value="1"/>
</dbReference>
<dbReference type="Proteomes" id="UP000799118">
    <property type="component" value="Unassembled WGS sequence"/>
</dbReference>
<proteinExistence type="predicted"/>
<dbReference type="InterPro" id="IPR027417">
    <property type="entry name" value="P-loop_NTPase"/>
</dbReference>
<sequence>MDYDQLIPETDILRQECPRARILVIGKSGAGKSALINRVFGISDQAITNISHRSHGVHDIEKELTWKSNKHVVIHDSEGFEHGDDGKRKTVEQFVENRLQMVKLAERLHAIWVCLEIPWSNSRLLDRGIEQFLESISGRAPVVVVFTKLDLLEEKVESELDDAESSLDDDAFERRAKEEVDSALEELCYIPFKRKINHDYPFIAVSNQKRHADRIGELVKLTLEKCDVESAWVAVAISQRAEAVLNIKASTRIGRKRYWRGLFSDVFMGLSVQKLITVLRKDIVTVWNLNDSAELLLSDRFLERLTVLVEDLSSTSQPGEPYHLTYQAVNSLVKTPAAFPVAAPVLAVVFLAEWVLSSYKKTKESLRCLMGFIIDLTLVMDALFYLTRDRTAVSIRHINQAIAFFKSRKARVHDEIRTWVGQLSSALSHLNPDNAVTKIGDIIEKHCINPEEGCPIEASDDEWVSLESLRQ</sequence>
<evidence type="ECO:0000313" key="3">
    <source>
        <dbReference type="Proteomes" id="UP000799118"/>
    </source>
</evidence>
<dbReference type="SUPFAM" id="SSF52540">
    <property type="entry name" value="P-loop containing nucleoside triphosphate hydrolases"/>
    <property type="match status" value="1"/>
</dbReference>
<dbReference type="EMBL" id="ML769879">
    <property type="protein sequence ID" value="KAE9386445.1"/>
    <property type="molecule type" value="Genomic_DNA"/>
</dbReference>
<name>A0A6A4GMF3_9AGAR</name>
<keyword evidence="3" id="KW-1185">Reference proteome</keyword>
<dbReference type="Pfam" id="PF01926">
    <property type="entry name" value="MMR_HSR1"/>
    <property type="match status" value="1"/>
</dbReference>
<gene>
    <name evidence="2" type="ORF">BT96DRAFT_524264</name>
</gene>
<protein>
    <recommendedName>
        <fullName evidence="1">G domain-containing protein</fullName>
    </recommendedName>
</protein>
<organism evidence="2 3">
    <name type="scientific">Gymnopus androsaceus JB14</name>
    <dbReference type="NCBI Taxonomy" id="1447944"/>
    <lineage>
        <taxon>Eukaryota</taxon>
        <taxon>Fungi</taxon>
        <taxon>Dikarya</taxon>
        <taxon>Basidiomycota</taxon>
        <taxon>Agaricomycotina</taxon>
        <taxon>Agaricomycetes</taxon>
        <taxon>Agaricomycetidae</taxon>
        <taxon>Agaricales</taxon>
        <taxon>Marasmiineae</taxon>
        <taxon>Omphalotaceae</taxon>
        <taxon>Gymnopus</taxon>
    </lineage>
</organism>
<dbReference type="InterPro" id="IPR006073">
    <property type="entry name" value="GTP-bd"/>
</dbReference>
<feature type="domain" description="G" evidence="1">
    <location>
        <begin position="21"/>
        <end position="148"/>
    </location>
</feature>
<reference evidence="2" key="1">
    <citation type="journal article" date="2019" name="Environ. Microbiol.">
        <title>Fungal ecological strategies reflected in gene transcription - a case study of two litter decomposers.</title>
        <authorList>
            <person name="Barbi F."/>
            <person name="Kohler A."/>
            <person name="Barry K."/>
            <person name="Baskaran P."/>
            <person name="Daum C."/>
            <person name="Fauchery L."/>
            <person name="Ihrmark K."/>
            <person name="Kuo A."/>
            <person name="LaButti K."/>
            <person name="Lipzen A."/>
            <person name="Morin E."/>
            <person name="Grigoriev I.V."/>
            <person name="Henrissat B."/>
            <person name="Lindahl B."/>
            <person name="Martin F."/>
        </authorList>
    </citation>
    <scope>NUCLEOTIDE SEQUENCE</scope>
    <source>
        <strain evidence="2">JB14</strain>
    </source>
</reference>
<dbReference type="Gene3D" id="3.40.50.300">
    <property type="entry name" value="P-loop containing nucleotide triphosphate hydrolases"/>
    <property type="match status" value="1"/>
</dbReference>
<dbReference type="OrthoDB" id="391988at2759"/>
<accession>A0A6A4GMF3</accession>
<evidence type="ECO:0000259" key="1">
    <source>
        <dbReference type="Pfam" id="PF01926"/>
    </source>
</evidence>
<dbReference type="AlphaFoldDB" id="A0A6A4GMF3"/>